<dbReference type="InterPro" id="IPR057435">
    <property type="entry name" value="Lips"/>
</dbReference>
<dbReference type="PANTHER" id="PTHR37686:SF1">
    <property type="entry name" value="LD36006P"/>
    <property type="match status" value="1"/>
</dbReference>
<evidence type="ECO:0000313" key="2">
    <source>
        <dbReference type="Proteomes" id="UP000681720"/>
    </source>
</evidence>
<proteinExistence type="predicted"/>
<organism evidence="1 2">
    <name type="scientific">Rotaria magnacalcarata</name>
    <dbReference type="NCBI Taxonomy" id="392030"/>
    <lineage>
        <taxon>Eukaryota</taxon>
        <taxon>Metazoa</taxon>
        <taxon>Spiralia</taxon>
        <taxon>Gnathifera</taxon>
        <taxon>Rotifera</taxon>
        <taxon>Eurotatoria</taxon>
        <taxon>Bdelloidea</taxon>
        <taxon>Philodinida</taxon>
        <taxon>Philodinidae</taxon>
        <taxon>Rotaria</taxon>
    </lineage>
</organism>
<dbReference type="Proteomes" id="UP000681720">
    <property type="component" value="Unassembled WGS sequence"/>
</dbReference>
<reference evidence="1" key="1">
    <citation type="submission" date="2021-02" db="EMBL/GenBank/DDBJ databases">
        <authorList>
            <person name="Nowell W R."/>
        </authorList>
    </citation>
    <scope>NUCLEOTIDE SEQUENCE</scope>
</reference>
<name>A0A8S3I3N1_9BILA</name>
<protein>
    <submittedName>
        <fullName evidence="1">Uncharacterized protein</fullName>
    </submittedName>
</protein>
<gene>
    <name evidence="1" type="ORF">GIL414_LOCUS73904</name>
</gene>
<dbReference type="PANTHER" id="PTHR37686">
    <property type="entry name" value="LD36006P"/>
    <property type="match status" value="1"/>
</dbReference>
<sequence length="105" mass="12524">TQLVEKWYPKRILPYLNKNDLEKFWNDQDLEQNDWFGLTSKLLQDLFCRDFLTPLEQTDVFYSLKVDHLTLSKYAHMIHSADIHDDLDVVTSVYLPESKLNLLHV</sequence>
<dbReference type="EMBL" id="CAJOBJ010339645">
    <property type="protein sequence ID" value="CAF5193447.1"/>
    <property type="molecule type" value="Genomic_DNA"/>
</dbReference>
<evidence type="ECO:0000313" key="1">
    <source>
        <dbReference type="EMBL" id="CAF5193447.1"/>
    </source>
</evidence>
<accession>A0A8S3I3N1</accession>
<feature type="non-terminal residue" evidence="1">
    <location>
        <position position="1"/>
    </location>
</feature>
<dbReference type="AlphaFoldDB" id="A0A8S3I3N1"/>
<comment type="caution">
    <text evidence="1">The sequence shown here is derived from an EMBL/GenBank/DDBJ whole genome shotgun (WGS) entry which is preliminary data.</text>
</comment>
<dbReference type="Pfam" id="PF25228">
    <property type="entry name" value="Lips"/>
    <property type="match status" value="1"/>
</dbReference>